<feature type="signal peptide" evidence="4">
    <location>
        <begin position="1"/>
        <end position="17"/>
    </location>
</feature>
<reference evidence="6" key="1">
    <citation type="submission" date="2025-08" db="UniProtKB">
        <authorList>
            <consortium name="RefSeq"/>
        </authorList>
    </citation>
    <scope>IDENTIFICATION</scope>
    <source>
        <tissue evidence="6">Whole body</tissue>
    </source>
</reference>
<dbReference type="OMA" id="ADCEINK"/>
<gene>
    <name evidence="6" type="primary">LOC113395186</name>
</gene>
<dbReference type="OrthoDB" id="7378492at2759"/>
<dbReference type="Gene3D" id="1.10.238.270">
    <property type="match status" value="2"/>
</dbReference>
<evidence type="ECO:0000256" key="2">
    <source>
        <dbReference type="ARBA" id="ARBA00008098"/>
    </source>
</evidence>
<dbReference type="GeneID" id="113395186"/>
<dbReference type="RefSeq" id="XP_026488543.2">
    <property type="nucleotide sequence ID" value="XM_026632758.2"/>
</dbReference>
<sequence length="621" mass="71724">MRCLLLFLFLVYAQSNGKLYIGGNRLCQKWSCFNEKLNLTILPSKEQYGIFLRSNLPEDWQNVVDIALEACYENTPRTYSKACPGQALIHCIVDQLNKNCPAEYWKQEDACATLQSLAVSDATYLFSQSRYNDFEKNLLVERRPEMFMRNYFNNKCCALPSMFNSTLKECGFKNLIHYHVFMTQKKYDPLSHTIERATLATTYSENKPKIDNFIFNEYEEPIDPLDCCDMNGFIRNEWRSECDFKLKWDDDNRLTIVNNSEYMTTTETQRSLKSSDVQIVPISCEQQICVFSKLNIISEGVVDKDAFSKLLDNMTKIHPEWSKSKARVVTQCLNKPIIGYDADCEINKILACTFDILTENCPVVNSNDSCKHSTSVKEGVICQISSSKYRPRHRRQFCDVPNFIPSKISSECGVNMIYKLDYVPEPAAKSKIWSEVVNCKHSTKSSTCLLKKMDVLNKYGFIDRFKMRNSIRLYSGDFPPLFEDMYKNVFDTAPLYRDHCSTSKKLLNLIDSMFTSCPYLKFKNDEKCTGLMKKIRKLSDLDTFKRRLSTSEDYSKKNRITLTKRTPMYDFGIFAGGNVPPVKVIDVKPTEKILVIQPVYARTTEGPVFINSLHNDGIFRS</sequence>
<feature type="chain" id="PRO_5045270660" evidence="4">
    <location>
        <begin position="18"/>
        <end position="621"/>
    </location>
</feature>
<dbReference type="AlphaFoldDB" id="A0A8B8HUL2"/>
<dbReference type="Proteomes" id="UP001652626">
    <property type="component" value="Chromosome 11"/>
</dbReference>
<protein>
    <submittedName>
        <fullName evidence="6">Uncharacterized protein LOC113395186</fullName>
    </submittedName>
</protein>
<dbReference type="PANTHER" id="PTHR21066">
    <property type="entry name" value="ODORANT-BINDING PROTEIN 59A-RELATED"/>
    <property type="match status" value="1"/>
</dbReference>
<dbReference type="InterPro" id="IPR052295">
    <property type="entry name" value="Odorant-binding_protein"/>
</dbReference>
<evidence type="ECO:0000313" key="6">
    <source>
        <dbReference type="RefSeq" id="XP_026488543.2"/>
    </source>
</evidence>
<evidence type="ECO:0000256" key="3">
    <source>
        <dbReference type="ARBA" id="ARBA00022525"/>
    </source>
</evidence>
<evidence type="ECO:0000256" key="1">
    <source>
        <dbReference type="ARBA" id="ARBA00004613"/>
    </source>
</evidence>
<name>A0A8B8HUL2_VANTA</name>
<keyword evidence="5" id="KW-1185">Reference proteome</keyword>
<keyword evidence="4" id="KW-0732">Signal</keyword>
<dbReference type="PANTHER" id="PTHR21066:SF3">
    <property type="entry name" value="IP02236P"/>
    <property type="match status" value="1"/>
</dbReference>
<comment type="subcellular location">
    <subcellularLocation>
        <location evidence="1">Secreted</location>
    </subcellularLocation>
</comment>
<proteinExistence type="inferred from homology"/>
<evidence type="ECO:0000256" key="4">
    <source>
        <dbReference type="SAM" id="SignalP"/>
    </source>
</evidence>
<dbReference type="GO" id="GO:0005576">
    <property type="term" value="C:extracellular region"/>
    <property type="evidence" value="ECO:0007669"/>
    <property type="project" value="UniProtKB-SubCell"/>
</dbReference>
<accession>A0A8B8HUL2</accession>
<keyword evidence="3" id="KW-0964">Secreted</keyword>
<evidence type="ECO:0000313" key="5">
    <source>
        <dbReference type="Proteomes" id="UP001652626"/>
    </source>
</evidence>
<comment type="similarity">
    <text evidence="2">Belongs to the PBP/GOBP family.</text>
</comment>
<organism evidence="5 6">
    <name type="scientific">Vanessa tameamea</name>
    <name type="common">Kamehameha butterfly</name>
    <dbReference type="NCBI Taxonomy" id="334116"/>
    <lineage>
        <taxon>Eukaryota</taxon>
        <taxon>Metazoa</taxon>
        <taxon>Ecdysozoa</taxon>
        <taxon>Arthropoda</taxon>
        <taxon>Hexapoda</taxon>
        <taxon>Insecta</taxon>
        <taxon>Pterygota</taxon>
        <taxon>Neoptera</taxon>
        <taxon>Endopterygota</taxon>
        <taxon>Lepidoptera</taxon>
        <taxon>Glossata</taxon>
        <taxon>Ditrysia</taxon>
        <taxon>Papilionoidea</taxon>
        <taxon>Nymphalidae</taxon>
        <taxon>Nymphalinae</taxon>
        <taxon>Vanessa</taxon>
    </lineage>
</organism>